<dbReference type="GeneID" id="40321060"/>
<feature type="signal peptide" evidence="3">
    <location>
        <begin position="1"/>
        <end position="23"/>
    </location>
</feature>
<evidence type="ECO:0000256" key="2">
    <source>
        <dbReference type="SAM" id="MobiDB-lite"/>
    </source>
</evidence>
<accession>A0A3R7MRP9</accession>
<dbReference type="RefSeq" id="XP_029225586.1">
    <property type="nucleotide sequence ID" value="XM_029374314.1"/>
</dbReference>
<feature type="region of interest" description="Disordered" evidence="2">
    <location>
        <begin position="64"/>
        <end position="84"/>
    </location>
</feature>
<protein>
    <submittedName>
        <fullName evidence="4">Uncharacterized protein</fullName>
    </submittedName>
</protein>
<proteinExistence type="predicted"/>
<evidence type="ECO:0000313" key="4">
    <source>
        <dbReference type="EMBL" id="RNF07064.1"/>
    </source>
</evidence>
<gene>
    <name evidence="4" type="ORF">Tco025E_07449</name>
</gene>
<comment type="caution">
    <text evidence="4">The sequence shown here is derived from an EMBL/GenBank/DDBJ whole genome shotgun (WGS) entry which is preliminary data.</text>
</comment>
<dbReference type="EMBL" id="MKKU01000577">
    <property type="protein sequence ID" value="RNF07064.1"/>
    <property type="molecule type" value="Genomic_DNA"/>
</dbReference>
<keyword evidence="5" id="KW-1185">Reference proteome</keyword>
<feature type="compositionally biased region" description="Basic and acidic residues" evidence="2">
    <location>
        <begin position="67"/>
        <end position="84"/>
    </location>
</feature>
<reference evidence="4 5" key="1">
    <citation type="journal article" date="2018" name="BMC Genomics">
        <title>Genomic comparison of Trypanosoma conorhini and Trypanosoma rangeli to Trypanosoma cruzi strains of high and low virulence.</title>
        <authorList>
            <person name="Bradwell K.R."/>
            <person name="Koparde V.N."/>
            <person name="Matveyev A.V."/>
            <person name="Serrano M.G."/>
            <person name="Alves J.M."/>
            <person name="Parikh H."/>
            <person name="Huang B."/>
            <person name="Lee V."/>
            <person name="Espinosa-Alvarez O."/>
            <person name="Ortiz P.A."/>
            <person name="Costa-Martins A.G."/>
            <person name="Teixeira M.M."/>
            <person name="Buck G.A."/>
        </authorList>
    </citation>
    <scope>NUCLEOTIDE SEQUENCE [LARGE SCALE GENOMIC DNA]</scope>
    <source>
        <strain evidence="4 5">025E</strain>
    </source>
</reference>
<feature type="chain" id="PRO_5018535418" evidence="3">
    <location>
        <begin position="24"/>
        <end position="232"/>
    </location>
</feature>
<organism evidence="4 5">
    <name type="scientific">Trypanosoma conorhini</name>
    <dbReference type="NCBI Taxonomy" id="83891"/>
    <lineage>
        <taxon>Eukaryota</taxon>
        <taxon>Discoba</taxon>
        <taxon>Euglenozoa</taxon>
        <taxon>Kinetoplastea</taxon>
        <taxon>Metakinetoplastina</taxon>
        <taxon>Trypanosomatida</taxon>
        <taxon>Trypanosomatidae</taxon>
        <taxon>Trypanosoma</taxon>
    </lineage>
</organism>
<evidence type="ECO:0000313" key="5">
    <source>
        <dbReference type="Proteomes" id="UP000284403"/>
    </source>
</evidence>
<evidence type="ECO:0000256" key="3">
    <source>
        <dbReference type="SAM" id="SignalP"/>
    </source>
</evidence>
<name>A0A3R7MRP9_9TRYP</name>
<dbReference type="OrthoDB" id="269872at2759"/>
<feature type="region of interest" description="Disordered" evidence="2">
    <location>
        <begin position="154"/>
        <end position="174"/>
    </location>
</feature>
<sequence>MARSQNRTFRLIICLLVTPTTNFIRSGVRAEFRSAGDIRTKSQLTMAVNGLRDEKKDNFLSPVALSEKSEEDSGPKKSKEVSEKVGKQMLILKQKLQAEMNSKKLLEEKLEMAKSTIATQKKEILLLQRQLQSGVSELSGRRLEGSLREANLLKPKSSGLGRAEKSSQEDDDSHLQNSLSRLCAERDELLNCVRKQGKLIEILKRQKLHLEAFILADMSENELGKYFDLARI</sequence>
<keyword evidence="3" id="KW-0732">Signal</keyword>
<evidence type="ECO:0000256" key="1">
    <source>
        <dbReference type="SAM" id="Coils"/>
    </source>
</evidence>
<feature type="coiled-coil region" evidence="1">
    <location>
        <begin position="89"/>
        <end position="130"/>
    </location>
</feature>
<keyword evidence="1" id="KW-0175">Coiled coil</keyword>
<dbReference type="AlphaFoldDB" id="A0A3R7MRP9"/>
<dbReference type="Proteomes" id="UP000284403">
    <property type="component" value="Unassembled WGS sequence"/>
</dbReference>